<evidence type="ECO:0000313" key="2">
    <source>
        <dbReference type="EMBL" id="TCK93249.1"/>
    </source>
</evidence>
<dbReference type="InterPro" id="IPR019405">
    <property type="entry name" value="Lactonase_7-beta_prop"/>
</dbReference>
<dbReference type="InterPro" id="IPR015943">
    <property type="entry name" value="WD40/YVTN_repeat-like_dom_sf"/>
</dbReference>
<dbReference type="PANTHER" id="PTHR30344">
    <property type="entry name" value="6-PHOSPHOGLUCONOLACTONASE-RELATED"/>
    <property type="match status" value="1"/>
</dbReference>
<comment type="caution">
    <text evidence="2">The sequence shown here is derived from an EMBL/GenBank/DDBJ whole genome shotgun (WGS) entry which is preliminary data.</text>
</comment>
<protein>
    <submittedName>
        <fullName evidence="2">6-phosphogluconolactonase</fullName>
    </submittedName>
</protein>
<organism evidence="2 3">
    <name type="scientific">Natranaerovirga hydrolytica</name>
    <dbReference type="NCBI Taxonomy" id="680378"/>
    <lineage>
        <taxon>Bacteria</taxon>
        <taxon>Bacillati</taxon>
        <taxon>Bacillota</taxon>
        <taxon>Clostridia</taxon>
        <taxon>Lachnospirales</taxon>
        <taxon>Natranaerovirgaceae</taxon>
        <taxon>Natranaerovirga</taxon>
    </lineage>
</organism>
<evidence type="ECO:0000256" key="1">
    <source>
        <dbReference type="ARBA" id="ARBA00005564"/>
    </source>
</evidence>
<dbReference type="InterPro" id="IPR050282">
    <property type="entry name" value="Cycloisomerase_2"/>
</dbReference>
<dbReference type="Gene3D" id="2.130.10.10">
    <property type="entry name" value="YVTN repeat-like/Quinoprotein amine dehydrogenase"/>
    <property type="match status" value="1"/>
</dbReference>
<dbReference type="PANTHER" id="PTHR30344:SF1">
    <property type="entry name" value="6-PHOSPHOGLUCONOLACTONASE"/>
    <property type="match status" value="1"/>
</dbReference>
<dbReference type="EMBL" id="SMGQ01000012">
    <property type="protein sequence ID" value="TCK93249.1"/>
    <property type="molecule type" value="Genomic_DNA"/>
</dbReference>
<accession>A0A4R1MRQ2</accession>
<reference evidence="2 3" key="1">
    <citation type="submission" date="2019-03" db="EMBL/GenBank/DDBJ databases">
        <title>Genomic Encyclopedia of Type Strains, Phase IV (KMG-IV): sequencing the most valuable type-strain genomes for metagenomic binning, comparative biology and taxonomic classification.</title>
        <authorList>
            <person name="Goeker M."/>
        </authorList>
    </citation>
    <scope>NUCLEOTIDE SEQUENCE [LARGE SCALE GENOMIC DNA]</scope>
    <source>
        <strain evidence="2 3">DSM 24176</strain>
    </source>
</reference>
<dbReference type="OrthoDB" id="9790815at2"/>
<dbReference type="InterPro" id="IPR011048">
    <property type="entry name" value="Haem_d1_sf"/>
</dbReference>
<dbReference type="FunFam" id="2.130.10.10:FF:000306">
    <property type="entry name" value="3-carboxymuconate cyclase"/>
    <property type="match status" value="1"/>
</dbReference>
<dbReference type="Pfam" id="PF10282">
    <property type="entry name" value="Lactonase"/>
    <property type="match status" value="1"/>
</dbReference>
<dbReference type="AlphaFoldDB" id="A0A4R1MRQ2"/>
<evidence type="ECO:0000313" key="3">
    <source>
        <dbReference type="Proteomes" id="UP000294545"/>
    </source>
</evidence>
<name>A0A4R1MRQ2_9FIRM</name>
<dbReference type="SUPFAM" id="SSF51004">
    <property type="entry name" value="C-terminal (heme d1) domain of cytochrome cd1-nitrite reductase"/>
    <property type="match status" value="1"/>
</dbReference>
<gene>
    <name evidence="2" type="ORF">EDC19_1440</name>
</gene>
<sequence length="349" mass="38886">MNAIIAYIGTYTEKDSQGIYKAVIDPKTKVIQSVELATEIKHPTYLSVTKDANYLYTISMSGENGSLSSFQIDSDFNLKSINSVTIDGPPNSHIHLDSTEEHLLCANYRKGAVEIYPIQPDKSLGEPSTIRYHEGKGPHKKRQKQSHVHYITSSSDNKYIYTLDLGADMLVVYEFKNGTITLDPKRTLPFKSGSGPRHLSFHPQENYAYVLCELTSEINVLEYNSKKNKFTIIQTLSTLPKDFKKENLGSAIHVSPDGNYLYASNRGHNSIVCYKIQDNIGTLKLLSHTDTLGELPRDFNIHPSGEFLIASNLESNTLVSFEIDKASGHLTPVGQPIKVPSPSCVKFVN</sequence>
<keyword evidence="3" id="KW-1185">Reference proteome</keyword>
<comment type="similarity">
    <text evidence="1">Belongs to the cycloisomerase 2 family.</text>
</comment>
<dbReference type="GO" id="GO:0005829">
    <property type="term" value="C:cytosol"/>
    <property type="evidence" value="ECO:0007669"/>
    <property type="project" value="TreeGrafter"/>
</dbReference>
<dbReference type="RefSeq" id="WP_132282164.1">
    <property type="nucleotide sequence ID" value="NZ_SMGQ01000012.1"/>
</dbReference>
<dbReference type="GO" id="GO:0017057">
    <property type="term" value="F:6-phosphogluconolactonase activity"/>
    <property type="evidence" value="ECO:0007669"/>
    <property type="project" value="TreeGrafter"/>
</dbReference>
<proteinExistence type="inferred from homology"/>
<dbReference type="Proteomes" id="UP000294545">
    <property type="component" value="Unassembled WGS sequence"/>
</dbReference>